<evidence type="ECO:0000256" key="5">
    <source>
        <dbReference type="ARBA" id="ARBA00023136"/>
    </source>
</evidence>
<comment type="subcellular location">
    <subcellularLocation>
        <location evidence="1">Membrane</location>
        <topology evidence="1">Multi-pass membrane protein</topology>
    </subcellularLocation>
</comment>
<dbReference type="InterPro" id="IPR004932">
    <property type="entry name" value="Rer1"/>
</dbReference>
<feature type="transmembrane region" description="Helical" evidence="7">
    <location>
        <begin position="116"/>
        <end position="134"/>
    </location>
</feature>
<dbReference type="PIRSF" id="PIRSF016013">
    <property type="entry name" value="AtER_Rer1p"/>
    <property type="match status" value="1"/>
</dbReference>
<dbReference type="GO" id="GO:0016020">
    <property type="term" value="C:membrane"/>
    <property type="evidence" value="ECO:0007669"/>
    <property type="project" value="UniProtKB-SubCell"/>
</dbReference>
<name>A0ABC8S5C7_9AQUA</name>
<comment type="caution">
    <text evidence="8">The sequence shown here is derived from an EMBL/GenBank/DDBJ whole genome shotgun (WGS) entry which is preliminary data.</text>
</comment>
<evidence type="ECO:0000256" key="3">
    <source>
        <dbReference type="ARBA" id="ARBA00022692"/>
    </source>
</evidence>
<protein>
    <recommendedName>
        <fullName evidence="6">Protein RER1</fullName>
    </recommendedName>
</protein>
<feature type="transmembrane region" description="Helical" evidence="7">
    <location>
        <begin position="38"/>
        <end position="57"/>
    </location>
</feature>
<keyword evidence="4 7" id="KW-1133">Transmembrane helix</keyword>
<evidence type="ECO:0000256" key="7">
    <source>
        <dbReference type="SAM" id="Phobius"/>
    </source>
</evidence>
<evidence type="ECO:0000313" key="8">
    <source>
        <dbReference type="EMBL" id="CAK9152374.1"/>
    </source>
</evidence>
<dbReference type="PANTHER" id="PTHR10743:SF0">
    <property type="entry name" value="PROTEIN RER1"/>
    <property type="match status" value="1"/>
</dbReference>
<proteinExistence type="inferred from homology"/>
<dbReference type="AlphaFoldDB" id="A0ABC8S5C7"/>
<keyword evidence="5 6" id="KW-0472">Membrane</keyword>
<accession>A0ABC8S5C7</accession>
<keyword evidence="3 7" id="KW-0812">Transmembrane</keyword>
<evidence type="ECO:0000256" key="2">
    <source>
        <dbReference type="ARBA" id="ARBA00006070"/>
    </source>
</evidence>
<evidence type="ECO:0000313" key="9">
    <source>
        <dbReference type="Proteomes" id="UP001642360"/>
    </source>
</evidence>
<dbReference type="Pfam" id="PF03248">
    <property type="entry name" value="Rer1"/>
    <property type="match status" value="1"/>
</dbReference>
<dbReference type="PANTHER" id="PTHR10743">
    <property type="entry name" value="PROTEIN RER1"/>
    <property type="match status" value="1"/>
</dbReference>
<reference evidence="8 9" key="1">
    <citation type="submission" date="2024-02" db="EMBL/GenBank/DDBJ databases">
        <authorList>
            <person name="Vignale AGUSTIN F."/>
            <person name="Sosa J E."/>
            <person name="Modenutti C."/>
        </authorList>
    </citation>
    <scope>NUCLEOTIDE SEQUENCE [LARGE SCALE GENOMIC DNA]</scope>
</reference>
<feature type="transmembrane region" description="Helical" evidence="7">
    <location>
        <begin position="63"/>
        <end position="81"/>
    </location>
</feature>
<sequence>MNGIGGDNATANSPVAKWRDDFSKAFQYYLDRSTPHTLYRWLGTLAVALIYVLRVYIVQGFYVVSYGVGIYILNLMIGFLSPKIDPELEALDGAALPTKESDEFKPFIRRLPEFKFWYAITKAFVVAFLMTFFSVLDVPVFWPILLFYWVVLFFLTMKRQILHMIKYKYIPFDLGKQSYTGKKNSSSSSPRD</sequence>
<dbReference type="GO" id="GO:0005737">
    <property type="term" value="C:cytoplasm"/>
    <property type="evidence" value="ECO:0007669"/>
    <property type="project" value="UniProtKB-ARBA"/>
</dbReference>
<organism evidence="8 9">
    <name type="scientific">Ilex paraguariensis</name>
    <name type="common">yerba mate</name>
    <dbReference type="NCBI Taxonomy" id="185542"/>
    <lineage>
        <taxon>Eukaryota</taxon>
        <taxon>Viridiplantae</taxon>
        <taxon>Streptophyta</taxon>
        <taxon>Embryophyta</taxon>
        <taxon>Tracheophyta</taxon>
        <taxon>Spermatophyta</taxon>
        <taxon>Magnoliopsida</taxon>
        <taxon>eudicotyledons</taxon>
        <taxon>Gunneridae</taxon>
        <taxon>Pentapetalae</taxon>
        <taxon>asterids</taxon>
        <taxon>campanulids</taxon>
        <taxon>Aquifoliales</taxon>
        <taxon>Aquifoliaceae</taxon>
        <taxon>Ilex</taxon>
    </lineage>
</organism>
<evidence type="ECO:0000256" key="1">
    <source>
        <dbReference type="ARBA" id="ARBA00004141"/>
    </source>
</evidence>
<gene>
    <name evidence="8" type="ORF">ILEXP_LOCUS20593</name>
</gene>
<comment type="function">
    <text evidence="6">Involved in the retrieval of endoplasmic reticulum membrane proteins from the early Golgi compartment.</text>
</comment>
<comment type="similarity">
    <text evidence="2 6">Belongs to the RER1 family.</text>
</comment>
<dbReference type="Proteomes" id="UP001642360">
    <property type="component" value="Unassembled WGS sequence"/>
</dbReference>
<feature type="transmembrane region" description="Helical" evidence="7">
    <location>
        <begin position="140"/>
        <end position="157"/>
    </location>
</feature>
<evidence type="ECO:0000256" key="4">
    <source>
        <dbReference type="ARBA" id="ARBA00022989"/>
    </source>
</evidence>
<keyword evidence="9" id="KW-1185">Reference proteome</keyword>
<evidence type="ECO:0000256" key="6">
    <source>
        <dbReference type="PIRNR" id="PIRNR016013"/>
    </source>
</evidence>
<dbReference type="EMBL" id="CAUOFW020002269">
    <property type="protein sequence ID" value="CAK9152374.1"/>
    <property type="molecule type" value="Genomic_DNA"/>
</dbReference>